<sequence length="259" mass="26690">MHSYRAVVTGASSGIGAAAVRRLVAAGWAVTAVARRADRLEALAAETGCSVVVADLTVADDVDALAEAVRASGPLHALVANAGGAIGTDPVAEARAEDLAAMFDLNVLTAQRSIAALIGSLRAGAVERGVADIVAVTSTAGQVPYEGGGGYNAAKFALRGLLGALRLELAGEPLRVVQIAPGMVRTDEFALNRFGGDEERVAALYAGVEHPLTADDVAETIVHAITLPQHVNLDEVTMRPVAQAAQHKLVREPLRVREA</sequence>
<name>A0A9E8MJX5_9MICO</name>
<keyword evidence="2" id="KW-0560">Oxidoreductase</keyword>
<dbReference type="InterPro" id="IPR002347">
    <property type="entry name" value="SDR_fam"/>
</dbReference>
<evidence type="ECO:0000256" key="2">
    <source>
        <dbReference type="ARBA" id="ARBA00023002"/>
    </source>
</evidence>
<reference evidence="3" key="1">
    <citation type="submission" date="2022-11" db="EMBL/GenBank/DDBJ databases">
        <title>Description of Microcella daejonensis nov. sp, isolated from riverside soil.</title>
        <authorList>
            <person name="Molina K.M."/>
            <person name="Kim S.B."/>
        </authorList>
    </citation>
    <scope>NUCLEOTIDE SEQUENCE</scope>
    <source>
        <strain evidence="3">MMS21-STM12</strain>
    </source>
</reference>
<dbReference type="SUPFAM" id="SSF51735">
    <property type="entry name" value="NAD(P)-binding Rossmann-fold domains"/>
    <property type="match status" value="1"/>
</dbReference>
<dbReference type="Gene3D" id="3.40.50.720">
    <property type="entry name" value="NAD(P)-binding Rossmann-like Domain"/>
    <property type="match status" value="1"/>
</dbReference>
<protein>
    <submittedName>
        <fullName evidence="3">SDR family oxidoreductase</fullName>
    </submittedName>
</protein>
<accession>A0A9E8MJX5</accession>
<organism evidence="3 4">
    <name type="scientific">Microcella daejeonensis</name>
    <dbReference type="NCBI Taxonomy" id="2994971"/>
    <lineage>
        <taxon>Bacteria</taxon>
        <taxon>Bacillati</taxon>
        <taxon>Actinomycetota</taxon>
        <taxon>Actinomycetes</taxon>
        <taxon>Micrococcales</taxon>
        <taxon>Microbacteriaceae</taxon>
        <taxon>Microcella</taxon>
    </lineage>
</organism>
<keyword evidence="4" id="KW-1185">Reference proteome</keyword>
<gene>
    <name evidence="3" type="ORF">OVN18_10120</name>
</gene>
<evidence type="ECO:0000256" key="1">
    <source>
        <dbReference type="ARBA" id="ARBA00006484"/>
    </source>
</evidence>
<dbReference type="EMBL" id="CP113089">
    <property type="protein sequence ID" value="WAB80913.1"/>
    <property type="molecule type" value="Genomic_DNA"/>
</dbReference>
<evidence type="ECO:0000313" key="4">
    <source>
        <dbReference type="Proteomes" id="UP001164706"/>
    </source>
</evidence>
<dbReference type="PRINTS" id="PR00081">
    <property type="entry name" value="GDHRDH"/>
</dbReference>
<dbReference type="RefSeq" id="WP_267780659.1">
    <property type="nucleotide sequence ID" value="NZ_CP113089.1"/>
</dbReference>
<dbReference type="Pfam" id="PF00106">
    <property type="entry name" value="adh_short"/>
    <property type="match status" value="1"/>
</dbReference>
<dbReference type="PANTHER" id="PTHR42901">
    <property type="entry name" value="ALCOHOL DEHYDROGENASE"/>
    <property type="match status" value="1"/>
</dbReference>
<dbReference type="InterPro" id="IPR036291">
    <property type="entry name" value="NAD(P)-bd_dom_sf"/>
</dbReference>
<dbReference type="InterPro" id="IPR020904">
    <property type="entry name" value="Sc_DH/Rdtase_CS"/>
</dbReference>
<dbReference type="FunFam" id="3.40.50.720:FF:000047">
    <property type="entry name" value="NADP-dependent L-serine/L-allo-threonine dehydrogenase"/>
    <property type="match status" value="1"/>
</dbReference>
<dbReference type="GO" id="GO:0016616">
    <property type="term" value="F:oxidoreductase activity, acting on the CH-OH group of donors, NAD or NADP as acceptor"/>
    <property type="evidence" value="ECO:0007669"/>
    <property type="project" value="UniProtKB-ARBA"/>
</dbReference>
<dbReference type="PROSITE" id="PS00061">
    <property type="entry name" value="ADH_SHORT"/>
    <property type="match status" value="1"/>
</dbReference>
<dbReference type="PANTHER" id="PTHR42901:SF1">
    <property type="entry name" value="ALCOHOL DEHYDROGENASE"/>
    <property type="match status" value="1"/>
</dbReference>
<comment type="similarity">
    <text evidence="1">Belongs to the short-chain dehydrogenases/reductases (SDR) family.</text>
</comment>
<proteinExistence type="inferred from homology"/>
<dbReference type="AlphaFoldDB" id="A0A9E8MJX5"/>
<evidence type="ECO:0000313" key="3">
    <source>
        <dbReference type="EMBL" id="WAB80913.1"/>
    </source>
</evidence>
<dbReference type="Proteomes" id="UP001164706">
    <property type="component" value="Chromosome"/>
</dbReference>
<dbReference type="KEGG" id="mdb:OVN18_10120"/>